<feature type="compositionally biased region" description="Polar residues" evidence="1">
    <location>
        <begin position="125"/>
        <end position="135"/>
    </location>
</feature>
<feature type="region of interest" description="Disordered" evidence="1">
    <location>
        <begin position="1"/>
        <end position="40"/>
    </location>
</feature>
<feature type="region of interest" description="Disordered" evidence="1">
    <location>
        <begin position="125"/>
        <end position="147"/>
    </location>
</feature>
<evidence type="ECO:0000256" key="1">
    <source>
        <dbReference type="SAM" id="MobiDB-lite"/>
    </source>
</evidence>
<protein>
    <submittedName>
        <fullName evidence="2">Uncharacterized protein</fullName>
    </submittedName>
</protein>
<feature type="compositionally biased region" description="Polar residues" evidence="1">
    <location>
        <begin position="8"/>
        <end position="20"/>
    </location>
</feature>
<reference evidence="3" key="1">
    <citation type="submission" date="2024-07" db="EMBL/GenBank/DDBJ databases">
        <title>Two chromosome-level genome assemblies of Korean endemic species Abeliophyllum distichum and Forsythia ovata (Oleaceae).</title>
        <authorList>
            <person name="Jang H."/>
        </authorList>
    </citation>
    <scope>NUCLEOTIDE SEQUENCE [LARGE SCALE GENOMIC DNA]</scope>
</reference>
<dbReference type="EMBL" id="JBFOLJ010000010">
    <property type="protein sequence ID" value="KAL2501537.1"/>
    <property type="molecule type" value="Genomic_DNA"/>
</dbReference>
<name>A0ABD1SLD1_9LAMI</name>
<gene>
    <name evidence="2" type="ORF">Fot_35385</name>
</gene>
<dbReference type="AlphaFoldDB" id="A0ABD1SLD1"/>
<organism evidence="2 3">
    <name type="scientific">Forsythia ovata</name>
    <dbReference type="NCBI Taxonomy" id="205694"/>
    <lineage>
        <taxon>Eukaryota</taxon>
        <taxon>Viridiplantae</taxon>
        <taxon>Streptophyta</taxon>
        <taxon>Embryophyta</taxon>
        <taxon>Tracheophyta</taxon>
        <taxon>Spermatophyta</taxon>
        <taxon>Magnoliopsida</taxon>
        <taxon>eudicotyledons</taxon>
        <taxon>Gunneridae</taxon>
        <taxon>Pentapetalae</taxon>
        <taxon>asterids</taxon>
        <taxon>lamiids</taxon>
        <taxon>Lamiales</taxon>
        <taxon>Oleaceae</taxon>
        <taxon>Forsythieae</taxon>
        <taxon>Forsythia</taxon>
    </lineage>
</organism>
<evidence type="ECO:0000313" key="2">
    <source>
        <dbReference type="EMBL" id="KAL2501537.1"/>
    </source>
</evidence>
<proteinExistence type="predicted"/>
<accession>A0ABD1SLD1</accession>
<comment type="caution">
    <text evidence="2">The sequence shown here is derived from an EMBL/GenBank/DDBJ whole genome shotgun (WGS) entry which is preliminary data.</text>
</comment>
<feature type="compositionally biased region" description="Basic residues" evidence="1">
    <location>
        <begin position="21"/>
        <end position="35"/>
    </location>
</feature>
<sequence>MARGCTKLGTSWDQIGPNLSTRRHHHGIRRQHHGTKSGTLWHTKAPTWTHHGTPMHQFEQMKPASWHQIGHTKAPTQSHHGTRRQKLRHIMAHKGSNSGTQKTATQAHHDTQKQQLKYIMAHDGTNTGTPRQQLRPTKAPTQAHEGTNLGTRMHKNLRFIMAHQCTRRHNRRDTKAST</sequence>
<dbReference type="Proteomes" id="UP001604277">
    <property type="component" value="Unassembled WGS sequence"/>
</dbReference>
<keyword evidence="3" id="KW-1185">Reference proteome</keyword>
<evidence type="ECO:0000313" key="3">
    <source>
        <dbReference type="Proteomes" id="UP001604277"/>
    </source>
</evidence>